<dbReference type="AlphaFoldDB" id="A0A090I6S1"/>
<proteinExistence type="predicted"/>
<dbReference type="KEGG" id="mfi:DSM1535_0415"/>
<evidence type="ECO:0000313" key="1">
    <source>
        <dbReference type="EMBL" id="CEA12777.1"/>
    </source>
</evidence>
<reference evidence="1" key="1">
    <citation type="submission" date="2014-08" db="EMBL/GenBank/DDBJ databases">
        <authorList>
            <person name="Wibberg D."/>
        </authorList>
    </citation>
    <scope>NUCLEOTIDE SEQUENCE</scope>
</reference>
<organism evidence="1">
    <name type="scientific">Methanobacterium formicicum</name>
    <dbReference type="NCBI Taxonomy" id="2162"/>
    <lineage>
        <taxon>Archaea</taxon>
        <taxon>Methanobacteriati</taxon>
        <taxon>Methanobacteriota</taxon>
        <taxon>Methanomada group</taxon>
        <taxon>Methanobacteria</taxon>
        <taxon>Methanobacteriales</taxon>
        <taxon>Methanobacteriaceae</taxon>
        <taxon>Methanobacterium</taxon>
    </lineage>
</organism>
<accession>A0A090I6S1</accession>
<dbReference type="PATRIC" id="fig|2162.9.peg.432"/>
<dbReference type="EMBL" id="LN515531">
    <property type="protein sequence ID" value="CEA12777.1"/>
    <property type="molecule type" value="Genomic_DNA"/>
</dbReference>
<dbReference type="RefSeq" id="WP_048072078.1">
    <property type="nucleotide sequence ID" value="NZ_CALCVY010000076.1"/>
</dbReference>
<protein>
    <submittedName>
        <fullName evidence="1">Uncharacterized protein</fullName>
    </submittedName>
</protein>
<name>A0A090I6S1_METFO</name>
<sequence length="166" mass="19032">MARPNKVKTSKYREKIDNWIIEGKGDTEIIELLKQQDPPEKIGRTTLYNYRKNDFNINKEATREYHEKKSKERLNGAVAQTVSDLEFLDNIITVANDTGLEVDPEKNISELDIKKLGIQAVRAKQEVFKAGSEDEKEFIITIVGVDSDEEDNVEVEPEAEEEHQPD</sequence>
<gene>
    <name evidence="1" type="ORF">DSM1535_0415</name>
</gene>